<dbReference type="InterPro" id="IPR031657">
    <property type="entry name" value="REPA_OB_2"/>
</dbReference>
<name>A0AAD1YR02_9LAMI</name>
<gene>
    <name evidence="4" type="ORF">FPE_LOCUS3109</name>
</gene>
<evidence type="ECO:0000313" key="5">
    <source>
        <dbReference type="Proteomes" id="UP000834106"/>
    </source>
</evidence>
<organism evidence="4 5">
    <name type="scientific">Fraxinus pennsylvanica</name>
    <dbReference type="NCBI Taxonomy" id="56036"/>
    <lineage>
        <taxon>Eukaryota</taxon>
        <taxon>Viridiplantae</taxon>
        <taxon>Streptophyta</taxon>
        <taxon>Embryophyta</taxon>
        <taxon>Tracheophyta</taxon>
        <taxon>Spermatophyta</taxon>
        <taxon>Magnoliopsida</taxon>
        <taxon>eudicotyledons</taxon>
        <taxon>Gunneridae</taxon>
        <taxon>Pentapetalae</taxon>
        <taxon>asterids</taxon>
        <taxon>lamiids</taxon>
        <taxon>Lamiales</taxon>
        <taxon>Oleaceae</taxon>
        <taxon>Oleeae</taxon>
        <taxon>Fraxinus</taxon>
    </lineage>
</organism>
<keyword evidence="5" id="KW-1185">Reference proteome</keyword>
<dbReference type="Gene3D" id="2.40.50.140">
    <property type="entry name" value="Nucleic acid-binding proteins"/>
    <property type="match status" value="2"/>
</dbReference>
<protein>
    <recommendedName>
        <fullName evidence="3">Replication protein A OB domain-containing protein</fullName>
    </recommendedName>
</protein>
<dbReference type="GO" id="GO:0003677">
    <property type="term" value="F:DNA binding"/>
    <property type="evidence" value="ECO:0007669"/>
    <property type="project" value="UniProtKB-KW"/>
</dbReference>
<feature type="compositionally biased region" description="Polar residues" evidence="2">
    <location>
        <begin position="314"/>
        <end position="324"/>
    </location>
</feature>
<feature type="domain" description="Replication protein A OB" evidence="3">
    <location>
        <begin position="64"/>
        <end position="157"/>
    </location>
</feature>
<sequence>MVMGECLCYRDWVQKMRSLCRCGDYGEGGQYGQANMCFVCIFCGNEEMIFSKNDEVGLVAFPTKDADIAVLAIAIDIRPKRLIHTRAGGQVYVQDIVLMNKIFETVVLTMWEAFMDRECIFLSNTITKKPVLVGNHLKVSSFNGLSLSTKTNSCFFIDYPFDEVTEFKSWIAENLDELNEIALMKPYLALTPSNLSLPSEDKYTEIRDIQPLLILHKYFWVKATADVEMKKNSFWFCKSQNSIAVPRARVDVRLHDSTGSLSASAMGETAENILQCRAEETAQNLGEIIRAKIDKDHAFYVKAILLQPNPTEFSPTVQKQQSSADHNEVVSYMG</sequence>
<evidence type="ECO:0000259" key="3">
    <source>
        <dbReference type="Pfam" id="PF16900"/>
    </source>
</evidence>
<dbReference type="SUPFAM" id="SSF50249">
    <property type="entry name" value="Nucleic acid-binding proteins"/>
    <property type="match status" value="2"/>
</dbReference>
<feature type="region of interest" description="Disordered" evidence="2">
    <location>
        <begin position="314"/>
        <end position="334"/>
    </location>
</feature>
<evidence type="ECO:0000256" key="2">
    <source>
        <dbReference type="SAM" id="MobiDB-lite"/>
    </source>
</evidence>
<dbReference type="Pfam" id="PF16900">
    <property type="entry name" value="REPA_OB_2"/>
    <property type="match status" value="1"/>
</dbReference>
<dbReference type="InterPro" id="IPR012340">
    <property type="entry name" value="NA-bd_OB-fold"/>
</dbReference>
<proteinExistence type="predicted"/>
<evidence type="ECO:0000256" key="1">
    <source>
        <dbReference type="ARBA" id="ARBA00023125"/>
    </source>
</evidence>
<keyword evidence="1" id="KW-0238">DNA-binding</keyword>
<reference evidence="4" key="1">
    <citation type="submission" date="2023-05" db="EMBL/GenBank/DDBJ databases">
        <authorList>
            <person name="Huff M."/>
        </authorList>
    </citation>
    <scope>NUCLEOTIDE SEQUENCE</scope>
</reference>
<accession>A0AAD1YR02</accession>
<dbReference type="AlphaFoldDB" id="A0AAD1YR02"/>
<dbReference type="Proteomes" id="UP000834106">
    <property type="component" value="Chromosome 2"/>
</dbReference>
<dbReference type="EMBL" id="OU503037">
    <property type="protein sequence ID" value="CAI9755678.1"/>
    <property type="molecule type" value="Genomic_DNA"/>
</dbReference>
<evidence type="ECO:0000313" key="4">
    <source>
        <dbReference type="EMBL" id="CAI9755678.1"/>
    </source>
</evidence>